<dbReference type="CDD" id="cd00205">
    <property type="entry name" value="rhv_like"/>
    <property type="match status" value="1"/>
</dbReference>
<reference evidence="4" key="1">
    <citation type="submission" date="2020-11" db="EMBL/GenBank/DDBJ databases">
        <title>Viral genomes from river ports along the Yangtze River in China.</title>
        <authorList>
            <person name="Lu J."/>
            <person name="Shen Q."/>
            <person name="Yang S."/>
            <person name="Zhang W."/>
        </authorList>
    </citation>
    <scope>NUCLEOTIDE SEQUENCE</scope>
    <source>
        <strain evidence="4">4zj-RDRP-1</strain>
    </source>
</reference>
<dbReference type="GO" id="GO:0044423">
    <property type="term" value="C:virion component"/>
    <property type="evidence" value="ECO:0007669"/>
    <property type="project" value="UniProtKB-KW"/>
</dbReference>
<dbReference type="Gene3D" id="2.60.120.20">
    <property type="match status" value="3"/>
</dbReference>
<evidence type="ECO:0000256" key="1">
    <source>
        <dbReference type="ARBA" id="ARBA00004328"/>
    </source>
</evidence>
<dbReference type="SUPFAM" id="SSF88633">
    <property type="entry name" value="Positive stranded ssRNA viruses"/>
    <property type="match status" value="3"/>
</dbReference>
<evidence type="ECO:0000256" key="2">
    <source>
        <dbReference type="ARBA" id="ARBA00022844"/>
    </source>
</evidence>
<comment type="subcellular location">
    <subcellularLocation>
        <location evidence="1">Virion</location>
    </subcellularLocation>
</comment>
<proteinExistence type="predicted"/>
<dbReference type="InterPro" id="IPR024343">
    <property type="entry name" value="VP4_dicistrovir"/>
</dbReference>
<evidence type="ECO:0000313" key="4">
    <source>
        <dbReference type="EMBL" id="QRI44208.1"/>
    </source>
</evidence>
<keyword evidence="2" id="KW-0946">Virion</keyword>
<dbReference type="Pfam" id="PF11492">
    <property type="entry name" value="Dicistro_VP4"/>
    <property type="match status" value="1"/>
</dbReference>
<sequence>MDISHFFERPILVQTYEWDDGTDFFQTMQPWYSYFSHAAIRPKLLGFSRLTSDLEVEFRLNGSPFRFSRILASYRPLFSSLKMYGGAACSLADCSGGYLPEDGCKSISTSVASSGCDSFTLLARSQRQCTYLDVATSTGGKLVLPFVHPFNAFRVNALSSSDASNMDTLFGSELYAMGAVTLESMATLRNMQTPTNAGVTIDIFVRATNVKAWLASGVATADPQGSEYKPSQVASTIASAASLFKHIPVIGSYATLAETIAGTGSKILQFFGYTPRPDVALPQYITGYSFPVESSVTFPKKVRNLGLDHENNVVVDPSVITGDSSDPLALASFCSRPALLARTYFGYQLQPDDAILLLPVSPFHSMSKLVTSPDAPTVRRFQLTPCALAAMNFRYWRGTMCVRFQAIKTGFHRGRLRLTWEPEIGNTSTRGQATLFTRYEGYQQILNWDVSAQDSVTVKVGFGARKGRLTVPRLGTPGLVDASYVTNAEAAAGAINTATITVDNYEDYFNGFLRLSVLTRMQAPDNNWPIPIAVHVWYEDMEFYDPLENGPSLTTLSNQSNFITNPPTDASTYYGTVMQGEDIENLTNRTLVYDAMYPQGEEQEYVFQPSTEVENALYEGEKVGSLRSLLQRDVFYDTIAFEIPRTAAQPDITGSGRGIHLDVPPTMCMRMLPMYPHAFGTSSPARSNIHTVSTACPTYTFTGSGGTARTFCVNMARTNLFPLLRECFVGFRGSYNWKFVPVVENGCRVKMMVASRANFTHSGHPRVGSIPRADRVSPWSSTAAYTTDGPSMASFSQSIIAPLTYDTGTLENVGKSTSSLGTRSVNYSLTNKLSSLTRFLNGYLGSFASGSLTVVSKEQSTLGIRLPYFSNSRFHPGSVTGWMNSNTNSELSQTLRLTVITEGSSAVRFTGLSTGVAVDSAFTAGDWAVGYNGPTRSSVVLAAICSAGDDISFGGFVSVPTLYTTSQSAFTDTAQTDS</sequence>
<dbReference type="EMBL" id="MW347539">
    <property type="protein sequence ID" value="QRI44208.1"/>
    <property type="molecule type" value="Genomic_RNA"/>
</dbReference>
<dbReference type="InterPro" id="IPR029053">
    <property type="entry name" value="Viral_coat"/>
</dbReference>
<organism evidence="4">
    <name type="scientific">Picornavirales sp</name>
    <dbReference type="NCBI Taxonomy" id="1955153"/>
    <lineage>
        <taxon>Viruses</taxon>
        <taxon>Riboviria</taxon>
        <taxon>Orthornavirae</taxon>
        <taxon>Pisuviricota</taxon>
        <taxon>Pisoniviricetes</taxon>
        <taxon>Picornavirales</taxon>
    </lineage>
</organism>
<evidence type="ECO:0000259" key="3">
    <source>
        <dbReference type="Pfam" id="PF11492"/>
    </source>
</evidence>
<feature type="domain" description="Capsid protein VP4 dicistrovirus" evidence="3">
    <location>
        <begin position="231"/>
        <end position="273"/>
    </location>
</feature>
<accession>A0A890UR17</accession>
<name>A0A890UR17_9VIRU</name>
<dbReference type="InterPro" id="IPR033703">
    <property type="entry name" value="Rhv-like"/>
</dbReference>
<protein>
    <recommendedName>
        <fullName evidence="3">Capsid protein VP4 dicistrovirus domain-containing protein</fullName>
    </recommendedName>
</protein>